<dbReference type="Proteomes" id="UP000000444">
    <property type="component" value="Chromosome"/>
</dbReference>
<dbReference type="OrthoDB" id="2085490at2"/>
<evidence type="ECO:0000313" key="2">
    <source>
        <dbReference type="EMBL" id="CAL29345.1"/>
    </source>
</evidence>
<proteinExistence type="predicted"/>
<gene>
    <name evidence="2" type="ordered locus">Sca_2442</name>
</gene>
<dbReference type="HOGENOM" id="CLU_415429_0_0_9"/>
<keyword evidence="3" id="KW-1185">Reference proteome</keyword>
<dbReference type="EMBL" id="AM295250">
    <property type="protein sequence ID" value="CAL29345.1"/>
    <property type="molecule type" value="Genomic_DNA"/>
</dbReference>
<protein>
    <recommendedName>
        <fullName evidence="4">Restriction endonuclease type IV Mrr domain-containing protein</fullName>
    </recommendedName>
</protein>
<dbReference type="BioCyc" id="SCAR396513:SCA_RS12265-MONOMER"/>
<evidence type="ECO:0008006" key="4">
    <source>
        <dbReference type="Google" id="ProtNLM"/>
    </source>
</evidence>
<feature type="region of interest" description="Disordered" evidence="1">
    <location>
        <begin position="1"/>
        <end position="20"/>
    </location>
</feature>
<evidence type="ECO:0000256" key="1">
    <source>
        <dbReference type="SAM" id="MobiDB-lite"/>
    </source>
</evidence>
<dbReference type="AlphaFoldDB" id="B9DPY7"/>
<accession>B9DPY7</accession>
<name>B9DPY7_STACT</name>
<dbReference type="RefSeq" id="WP_015901680.1">
    <property type="nucleotide sequence ID" value="NC_012121.1"/>
</dbReference>
<reference evidence="2 3" key="1">
    <citation type="journal article" date="2009" name="Appl. Environ. Microbiol.">
        <title>Genome analysis of the meat starter culture bacterium Staphylococcus carnosus TM300.</title>
        <authorList>
            <person name="Rosenstein R."/>
            <person name="Nerz C."/>
            <person name="Biswas L."/>
            <person name="Resch A."/>
            <person name="Raddatz G."/>
            <person name="Schuster S.C."/>
            <person name="Goetz F."/>
        </authorList>
    </citation>
    <scope>NUCLEOTIDE SEQUENCE [LARGE SCALE GENOMIC DNA]</scope>
    <source>
        <strain evidence="2 3">TM300</strain>
    </source>
</reference>
<dbReference type="KEGG" id="sca:SCA_2442"/>
<sequence>MENEKRQWQSKSQAMPRIPRTKGERGYLTSLIKLLNEVEKQTDVNNYISFSGSKSKQKLESYYIRLRPMKFLYQKTVNGNWEINEKINYNANDDNYNKKVATLLNDNIKYISEMLNFIQEPKNINEILDNANNEYFLTWKENSQIYDRLHWFMDLGMVDHIKYEKKYVVNRLGLEFLKKNPPVKKEEINKYKYDVTDEEVSIIVPEWILDFDNYDIEFDNIGYIPGGIKNATQTIVDVLEISRNYTTYSNIKEYLKENFDIASSSINGFITMLTKYDLLIRKNDITYKTSLLGEQLIDSDDKNLLLSFIFGLKTKFFFEMLIELMKKSMTMKELASLGVTKYKVSTDNAELYRKRISILKNAKLIIEDVKKTYTLTKRGRLFAEKIIKLFEVEDNIEESDKHDLSEQHNVYNLLQDLRLASVDSSNYKNFETLLNEFFKKLGFDTQLLAKPGTTDIILTAKTVPNYVYSVNVDAKTNRDGIITNNLIDFETLKEHKNKHNVDYVVVIGKEFEKGRLVDRAKNNKVTLFELDFLEELMSNHQKYPLQSIEYLPLFKQFGIASIDVLKDYYEIMKRRKELFKSIIKTLINNSDDEYSKGILSMDNIYFSIKDNEIFKDKVLEKKELESMLALLSNPLIDCVGSINNGKYYAKGSLEDAILKFGFYYNTDL</sequence>
<dbReference type="eggNOG" id="COG1673">
    <property type="taxonomic scope" value="Bacteria"/>
</dbReference>
<evidence type="ECO:0000313" key="3">
    <source>
        <dbReference type="Proteomes" id="UP000000444"/>
    </source>
</evidence>
<dbReference type="GeneID" id="93794882"/>
<organism evidence="2 3">
    <name type="scientific">Staphylococcus carnosus (strain TM300)</name>
    <dbReference type="NCBI Taxonomy" id="396513"/>
    <lineage>
        <taxon>Bacteria</taxon>
        <taxon>Bacillati</taxon>
        <taxon>Bacillota</taxon>
        <taxon>Bacilli</taxon>
        <taxon>Bacillales</taxon>
        <taxon>Staphylococcaceae</taxon>
        <taxon>Staphylococcus</taxon>
    </lineage>
</organism>